<dbReference type="Gene3D" id="1.10.260.40">
    <property type="entry name" value="lambda repressor-like DNA-binding domains"/>
    <property type="match status" value="1"/>
</dbReference>
<dbReference type="eggNOG" id="COG1396">
    <property type="taxonomic scope" value="Bacteria"/>
</dbReference>
<dbReference type="Proteomes" id="UP000182114">
    <property type="component" value="Unassembled WGS sequence"/>
</dbReference>
<dbReference type="InterPro" id="IPR010982">
    <property type="entry name" value="Lambda_DNA-bd_dom_sf"/>
</dbReference>
<keyword evidence="3" id="KW-1185">Reference proteome</keyword>
<dbReference type="PROSITE" id="PS50943">
    <property type="entry name" value="HTH_CROC1"/>
    <property type="match status" value="1"/>
</dbReference>
<feature type="domain" description="HTH cro/C1-type" evidence="1">
    <location>
        <begin position="1"/>
        <end position="41"/>
    </location>
</feature>
<evidence type="ECO:0000259" key="1">
    <source>
        <dbReference type="PROSITE" id="PS50943"/>
    </source>
</evidence>
<reference evidence="3" key="1">
    <citation type="submission" date="2016-10" db="EMBL/GenBank/DDBJ databases">
        <authorList>
            <person name="Varghese N."/>
            <person name="Submissions S."/>
        </authorList>
    </citation>
    <scope>NUCLEOTIDE SEQUENCE [LARGE SCALE GENOMIC DNA]</scope>
    <source>
        <strain evidence="3">DSM 24729</strain>
    </source>
</reference>
<evidence type="ECO:0000313" key="2">
    <source>
        <dbReference type="EMBL" id="SDF42286.1"/>
    </source>
</evidence>
<dbReference type="EMBL" id="FNBD01000014">
    <property type="protein sequence ID" value="SDF42286.1"/>
    <property type="molecule type" value="Genomic_DNA"/>
</dbReference>
<dbReference type="SUPFAM" id="SSF47413">
    <property type="entry name" value="lambda repressor-like DNA-binding domains"/>
    <property type="match status" value="1"/>
</dbReference>
<dbReference type="Pfam" id="PF01381">
    <property type="entry name" value="HTH_3"/>
    <property type="match status" value="1"/>
</dbReference>
<name>A0A1G7KYW5_9FLAO</name>
<gene>
    <name evidence="2" type="ORF">SAMN04487992_11480</name>
</gene>
<sequence>MKQATLAEELGISQQAVSKIEQSEKIEEEKLEKIAKVLGVTK</sequence>
<dbReference type="GO" id="GO:0003677">
    <property type="term" value="F:DNA binding"/>
    <property type="evidence" value="ECO:0007669"/>
    <property type="project" value="InterPro"/>
</dbReference>
<dbReference type="AlphaFoldDB" id="A0A1G7KYW5"/>
<proteinExistence type="predicted"/>
<evidence type="ECO:0000313" key="3">
    <source>
        <dbReference type="Proteomes" id="UP000182114"/>
    </source>
</evidence>
<accession>A0A1G7KYW5</accession>
<organism evidence="2 3">
    <name type="scientific">Cellulophaga baltica</name>
    <dbReference type="NCBI Taxonomy" id="76594"/>
    <lineage>
        <taxon>Bacteria</taxon>
        <taxon>Pseudomonadati</taxon>
        <taxon>Bacteroidota</taxon>
        <taxon>Flavobacteriia</taxon>
        <taxon>Flavobacteriales</taxon>
        <taxon>Flavobacteriaceae</taxon>
        <taxon>Cellulophaga</taxon>
    </lineage>
</organism>
<dbReference type="InterPro" id="IPR001387">
    <property type="entry name" value="Cro/C1-type_HTH"/>
</dbReference>
<protein>
    <submittedName>
        <fullName evidence="2">Helix-turn-helix</fullName>
    </submittedName>
</protein>